<accession>A0A8J5HQ22</accession>
<organism evidence="9 10">
    <name type="scientific">Zingiber officinale</name>
    <name type="common">Ginger</name>
    <name type="synonym">Amomum zingiber</name>
    <dbReference type="NCBI Taxonomy" id="94328"/>
    <lineage>
        <taxon>Eukaryota</taxon>
        <taxon>Viridiplantae</taxon>
        <taxon>Streptophyta</taxon>
        <taxon>Embryophyta</taxon>
        <taxon>Tracheophyta</taxon>
        <taxon>Spermatophyta</taxon>
        <taxon>Magnoliopsida</taxon>
        <taxon>Liliopsida</taxon>
        <taxon>Zingiberales</taxon>
        <taxon>Zingiberaceae</taxon>
        <taxon>Zingiber</taxon>
    </lineage>
</organism>
<dbReference type="SMART" id="SM00380">
    <property type="entry name" value="AP2"/>
    <property type="match status" value="1"/>
</dbReference>
<dbReference type="InterPro" id="IPR001471">
    <property type="entry name" value="AP2/ERF_dom"/>
</dbReference>
<dbReference type="EMBL" id="JACMSC010000004">
    <property type="protein sequence ID" value="KAG6524499.1"/>
    <property type="molecule type" value="Genomic_DNA"/>
</dbReference>
<evidence type="ECO:0000256" key="4">
    <source>
        <dbReference type="ARBA" id="ARBA00023163"/>
    </source>
</evidence>
<evidence type="ECO:0000256" key="3">
    <source>
        <dbReference type="ARBA" id="ARBA00023125"/>
    </source>
</evidence>
<evidence type="ECO:0000256" key="6">
    <source>
        <dbReference type="SAM" id="MobiDB-lite"/>
    </source>
</evidence>
<keyword evidence="5" id="KW-0539">Nucleus</keyword>
<dbReference type="Proteomes" id="UP000734854">
    <property type="component" value="Unassembled WGS sequence"/>
</dbReference>
<gene>
    <name evidence="9" type="ORF">ZIOFF_014411</name>
</gene>
<dbReference type="PANTHER" id="PTHR31190">
    <property type="entry name" value="DNA-BINDING DOMAIN"/>
    <property type="match status" value="1"/>
</dbReference>
<keyword evidence="2" id="KW-0805">Transcription regulation</keyword>
<evidence type="ECO:0000313" key="10">
    <source>
        <dbReference type="Proteomes" id="UP000734854"/>
    </source>
</evidence>
<feature type="transmembrane region" description="Helical" evidence="7">
    <location>
        <begin position="362"/>
        <end position="381"/>
    </location>
</feature>
<dbReference type="Gene3D" id="3.30.730.10">
    <property type="entry name" value="AP2/ERF domain"/>
    <property type="match status" value="1"/>
</dbReference>
<proteinExistence type="predicted"/>
<dbReference type="GO" id="GO:0009873">
    <property type="term" value="P:ethylene-activated signaling pathway"/>
    <property type="evidence" value="ECO:0007669"/>
    <property type="project" value="InterPro"/>
</dbReference>
<dbReference type="InterPro" id="IPR044808">
    <property type="entry name" value="ERF_plant"/>
</dbReference>
<evidence type="ECO:0000256" key="1">
    <source>
        <dbReference type="ARBA" id="ARBA00004123"/>
    </source>
</evidence>
<dbReference type="InterPro" id="IPR036955">
    <property type="entry name" value="AP2/ERF_dom_sf"/>
</dbReference>
<keyword evidence="3" id="KW-0238">DNA-binding</keyword>
<protein>
    <recommendedName>
        <fullName evidence="8">AP2/ERF domain-containing protein</fullName>
    </recommendedName>
</protein>
<keyword evidence="7" id="KW-0812">Transmembrane</keyword>
<dbReference type="AlphaFoldDB" id="A0A8J5HQ22"/>
<dbReference type="FunFam" id="3.30.730.10:FF:000001">
    <property type="entry name" value="Ethylene-responsive transcription factor 2"/>
    <property type="match status" value="1"/>
</dbReference>
<name>A0A8J5HQ22_ZINOF</name>
<keyword evidence="10" id="KW-1185">Reference proteome</keyword>
<keyword evidence="7" id="KW-0472">Membrane</keyword>
<dbReference type="SUPFAM" id="SSF54171">
    <property type="entry name" value="DNA-binding domain"/>
    <property type="match status" value="1"/>
</dbReference>
<comment type="caution">
    <text evidence="9">The sequence shown here is derived from an EMBL/GenBank/DDBJ whole genome shotgun (WGS) entry which is preliminary data.</text>
</comment>
<dbReference type="GO" id="GO:0005634">
    <property type="term" value="C:nucleus"/>
    <property type="evidence" value="ECO:0007669"/>
    <property type="project" value="UniProtKB-SubCell"/>
</dbReference>
<dbReference type="InterPro" id="IPR016177">
    <property type="entry name" value="DNA-bd_dom_sf"/>
</dbReference>
<feature type="domain" description="AP2/ERF" evidence="8">
    <location>
        <begin position="114"/>
        <end position="171"/>
    </location>
</feature>
<evidence type="ECO:0000256" key="5">
    <source>
        <dbReference type="ARBA" id="ARBA00023242"/>
    </source>
</evidence>
<dbReference type="Pfam" id="PF00847">
    <property type="entry name" value="AP2"/>
    <property type="match status" value="1"/>
</dbReference>
<dbReference type="PANTHER" id="PTHR31190:SF480">
    <property type="entry name" value="ETHYLENE-RESPONSIVE TRANSCRIPTION FACTOR RAP2-12"/>
    <property type="match status" value="1"/>
</dbReference>
<evidence type="ECO:0000313" key="9">
    <source>
        <dbReference type="EMBL" id="KAG6524499.1"/>
    </source>
</evidence>
<evidence type="ECO:0000256" key="2">
    <source>
        <dbReference type="ARBA" id="ARBA00023015"/>
    </source>
</evidence>
<dbReference type="GO" id="GO:0003677">
    <property type="term" value="F:DNA binding"/>
    <property type="evidence" value="ECO:0007669"/>
    <property type="project" value="UniProtKB-KW"/>
</dbReference>
<dbReference type="GO" id="GO:0003700">
    <property type="term" value="F:DNA-binding transcription factor activity"/>
    <property type="evidence" value="ECO:0007669"/>
    <property type="project" value="InterPro"/>
</dbReference>
<sequence>MCGGAIIADFIPTARWVTSDYLWPDLKKGGGNGARKKKIGDRRAASEIAEDDFEDEFPEFDGELMEFGLEDEVEIVEASPKPFAFNTKYGPLACNNVGFNGPAARSAKKNRKNRYRGIRQRPWGKWAAEIRDPRKGVRVWLGTYNTAEEAARAYDSEARRIRGKKAKVNFPDEAPPSIQNISPSLNAPKISSEKLNFIQNVNYLNAPPYQDTCSVFDFMDDKEPVKQSINTNSFTEKKRKSPDDDCANDIHSDGRCNSFDSSEYVWESEAKTPPEITSIIAGANGGDVAATYLGVSVENSSENLSKELSVLESYMKFLQEPYLEGSPDVLPESLLISDMIQEVNDEDLWNFNDLMPMPVNGIALEACLQLLCVVIAFRIIWS</sequence>
<dbReference type="PROSITE" id="PS51032">
    <property type="entry name" value="AP2_ERF"/>
    <property type="match status" value="1"/>
</dbReference>
<reference evidence="9 10" key="1">
    <citation type="submission" date="2020-08" db="EMBL/GenBank/DDBJ databases">
        <title>Plant Genome Project.</title>
        <authorList>
            <person name="Zhang R.-G."/>
        </authorList>
    </citation>
    <scope>NUCLEOTIDE SEQUENCE [LARGE SCALE GENOMIC DNA]</scope>
    <source>
        <tissue evidence="9">Rhizome</tissue>
    </source>
</reference>
<feature type="region of interest" description="Disordered" evidence="6">
    <location>
        <begin position="229"/>
        <end position="249"/>
    </location>
</feature>
<comment type="subcellular location">
    <subcellularLocation>
        <location evidence="1">Nucleus</location>
    </subcellularLocation>
</comment>
<keyword evidence="7" id="KW-1133">Transmembrane helix</keyword>
<evidence type="ECO:0000259" key="8">
    <source>
        <dbReference type="PROSITE" id="PS51032"/>
    </source>
</evidence>
<keyword evidence="4" id="KW-0804">Transcription</keyword>
<evidence type="ECO:0000256" key="7">
    <source>
        <dbReference type="SAM" id="Phobius"/>
    </source>
</evidence>
<dbReference type="CDD" id="cd00018">
    <property type="entry name" value="AP2"/>
    <property type="match status" value="1"/>
</dbReference>
<dbReference type="PRINTS" id="PR00367">
    <property type="entry name" value="ETHRSPELEMNT"/>
</dbReference>